<accession>A0AA88H602</accession>
<comment type="caution">
    <text evidence="1">The sequence shown here is derived from an EMBL/GenBank/DDBJ whole genome shotgun (WGS) entry which is preliminary data.</text>
</comment>
<proteinExistence type="predicted"/>
<dbReference type="EMBL" id="JAVRJZ010000020">
    <property type="protein sequence ID" value="KAK2705671.1"/>
    <property type="molecule type" value="Genomic_DNA"/>
</dbReference>
<keyword evidence="2" id="KW-1185">Reference proteome</keyword>
<reference evidence="1" key="1">
    <citation type="submission" date="2023-07" db="EMBL/GenBank/DDBJ databases">
        <title>Chromosome-level genome assembly of Artemia franciscana.</title>
        <authorList>
            <person name="Jo E."/>
        </authorList>
    </citation>
    <scope>NUCLEOTIDE SEQUENCE</scope>
    <source>
        <tissue evidence="1">Whole body</tissue>
    </source>
</reference>
<dbReference type="EMBL" id="JAVRJZ010000020">
    <property type="protein sequence ID" value="KAK2705670.1"/>
    <property type="molecule type" value="Genomic_DNA"/>
</dbReference>
<dbReference type="Proteomes" id="UP001187531">
    <property type="component" value="Unassembled WGS sequence"/>
</dbReference>
<evidence type="ECO:0008006" key="3">
    <source>
        <dbReference type="Google" id="ProtNLM"/>
    </source>
</evidence>
<dbReference type="AlphaFoldDB" id="A0AA88H602"/>
<dbReference type="PANTHER" id="PTHR14097:SF7">
    <property type="entry name" value="OXIDOREDUCTASE HTATIP2"/>
    <property type="match status" value="1"/>
</dbReference>
<sequence length="216" mass="24311">MKAFIVGSTGEVGKEVLRSLAAMSIYSSITAFNRRLVEYQDEELKQRITQKVIDFDNINKDDFQGFDAGFCTLGTTRGKAGVEGFVKVDYDYVMHVARAAKDGNCQQFHFASSKGASANSMFLYTKTKGRVEEDLKILEFPRLCIYRPGLLICQREESRPLEAITRALSKFADFNYWWSIPTSMVAKAMVANSLKEGKSVELLEQSDIIKLARNSN</sequence>
<dbReference type="Gene3D" id="3.40.50.720">
    <property type="entry name" value="NAD(P)-binding Rossmann-like Domain"/>
    <property type="match status" value="1"/>
</dbReference>
<dbReference type="SUPFAM" id="SSF51735">
    <property type="entry name" value="NAD(P)-binding Rossmann-fold domains"/>
    <property type="match status" value="1"/>
</dbReference>
<dbReference type="EMBL" id="JAVRJZ010000020">
    <property type="protein sequence ID" value="KAK2705669.1"/>
    <property type="molecule type" value="Genomic_DNA"/>
</dbReference>
<dbReference type="PANTHER" id="PTHR14097">
    <property type="entry name" value="OXIDOREDUCTASE HTATIP2"/>
    <property type="match status" value="1"/>
</dbReference>
<organism evidence="1 2">
    <name type="scientific">Artemia franciscana</name>
    <name type="common">Brine shrimp</name>
    <name type="synonym">Artemia sanfranciscana</name>
    <dbReference type="NCBI Taxonomy" id="6661"/>
    <lineage>
        <taxon>Eukaryota</taxon>
        <taxon>Metazoa</taxon>
        <taxon>Ecdysozoa</taxon>
        <taxon>Arthropoda</taxon>
        <taxon>Crustacea</taxon>
        <taxon>Branchiopoda</taxon>
        <taxon>Anostraca</taxon>
        <taxon>Artemiidae</taxon>
        <taxon>Artemia</taxon>
    </lineage>
</organism>
<gene>
    <name evidence="1" type="ORF">QYM36_015896</name>
</gene>
<evidence type="ECO:0000313" key="2">
    <source>
        <dbReference type="Proteomes" id="UP001187531"/>
    </source>
</evidence>
<dbReference type="GO" id="GO:0005737">
    <property type="term" value="C:cytoplasm"/>
    <property type="evidence" value="ECO:0007669"/>
    <property type="project" value="TreeGrafter"/>
</dbReference>
<dbReference type="InterPro" id="IPR036291">
    <property type="entry name" value="NAD(P)-bd_dom_sf"/>
</dbReference>
<dbReference type="GO" id="GO:0051170">
    <property type="term" value="P:import into nucleus"/>
    <property type="evidence" value="ECO:0007669"/>
    <property type="project" value="TreeGrafter"/>
</dbReference>
<name>A0AA88H602_ARTSF</name>
<evidence type="ECO:0000313" key="1">
    <source>
        <dbReference type="EMBL" id="KAK2705670.1"/>
    </source>
</evidence>
<protein>
    <recommendedName>
        <fullName evidence="3">Oxidoreductase HTATIP2</fullName>
    </recommendedName>
</protein>